<dbReference type="InterPro" id="IPR016187">
    <property type="entry name" value="CTDL_fold"/>
</dbReference>
<reference evidence="3" key="1">
    <citation type="journal article" date="2013" name="Genetics">
        <title>The draft genome and transcriptome of Panagrellus redivivus are shaped by the harsh demands of a free-living lifestyle.</title>
        <authorList>
            <person name="Srinivasan J."/>
            <person name="Dillman A.R."/>
            <person name="Macchietto M.G."/>
            <person name="Heikkinen L."/>
            <person name="Lakso M."/>
            <person name="Fracchia K.M."/>
            <person name="Antoshechkin I."/>
            <person name="Mortazavi A."/>
            <person name="Wong G."/>
            <person name="Sternberg P.W."/>
        </authorList>
    </citation>
    <scope>NUCLEOTIDE SEQUENCE [LARGE SCALE GENOMIC DNA]</scope>
    <source>
        <strain evidence="3">MT8872</strain>
    </source>
</reference>
<dbReference type="SUPFAM" id="SSF53300">
    <property type="entry name" value="vWA-like"/>
    <property type="match status" value="1"/>
</dbReference>
<dbReference type="PROSITE" id="PS51257">
    <property type="entry name" value="PROKAR_LIPOPROTEIN"/>
    <property type="match status" value="1"/>
</dbReference>
<dbReference type="Gene3D" id="3.40.50.410">
    <property type="entry name" value="von Willebrand factor, type A domain"/>
    <property type="match status" value="1"/>
</dbReference>
<dbReference type="CDD" id="cd00037">
    <property type="entry name" value="CLECT"/>
    <property type="match status" value="1"/>
</dbReference>
<evidence type="ECO:0000259" key="2">
    <source>
        <dbReference type="PROSITE" id="PS50234"/>
    </source>
</evidence>
<accession>A0A7E4VJ44</accession>
<protein>
    <submittedName>
        <fullName evidence="4">VWFA domain-containing protein</fullName>
    </submittedName>
</protein>
<dbReference type="Gene3D" id="3.10.100.10">
    <property type="entry name" value="Mannose-Binding Protein A, subunit A"/>
    <property type="match status" value="1"/>
</dbReference>
<keyword evidence="3" id="KW-1185">Reference proteome</keyword>
<name>A0A7E4VJ44_PANRE</name>
<evidence type="ECO:0000313" key="4">
    <source>
        <dbReference type="WBParaSite" id="Pan_g2155.t1"/>
    </source>
</evidence>
<dbReference type="InterPro" id="IPR016186">
    <property type="entry name" value="C-type_lectin-like/link_sf"/>
</dbReference>
<sequence length="399" mass="44302">MLFRRYLVFLFLSSVACFSTTTDYDDYDGYSTTESVTSSDGFSTTVFPIADGPSCENIPKKSWLDLAVVVECSHVTLTQWTAIYTNILSYLSRLTIADTGDHTTRVSIITYNHENATVVYSFTDPQNLNRIHIALKNAISTTKLGESAKIFKGFRLAKDEIDRLKGFRIPGVVLYAATYDDSGDGNPLLASQELKMDMVKIVTISFEASNGVATPQISALASPGLALTSRDPVKNFGWAVGQLNCICPAGWTQLVIGSQADAKTYSDCFFTYTAQVLPAFTNCPQDNNLATVYTPNRLDFLRRNMSYSIEGGAFSVGLVRTDGDSPWYWQTYIENITYTNYPEFVAPPAATDAYGYLQLVNGDWKLFSDDGMTNSRPYICQTRSCDTNYVCDMQGNKHY</sequence>
<dbReference type="InterPro" id="IPR002035">
    <property type="entry name" value="VWF_A"/>
</dbReference>
<dbReference type="Proteomes" id="UP000492821">
    <property type="component" value="Unassembled WGS sequence"/>
</dbReference>
<dbReference type="PROSITE" id="PS50234">
    <property type="entry name" value="VWFA"/>
    <property type="match status" value="1"/>
</dbReference>
<organism evidence="3 4">
    <name type="scientific">Panagrellus redivivus</name>
    <name type="common">Microworm</name>
    <dbReference type="NCBI Taxonomy" id="6233"/>
    <lineage>
        <taxon>Eukaryota</taxon>
        <taxon>Metazoa</taxon>
        <taxon>Ecdysozoa</taxon>
        <taxon>Nematoda</taxon>
        <taxon>Chromadorea</taxon>
        <taxon>Rhabditida</taxon>
        <taxon>Tylenchina</taxon>
        <taxon>Panagrolaimomorpha</taxon>
        <taxon>Panagrolaimoidea</taxon>
        <taxon>Panagrolaimidae</taxon>
        <taxon>Panagrellus</taxon>
    </lineage>
</organism>
<dbReference type="InterPro" id="IPR036465">
    <property type="entry name" value="vWFA_dom_sf"/>
</dbReference>
<feature type="signal peptide" evidence="1">
    <location>
        <begin position="1"/>
        <end position="17"/>
    </location>
</feature>
<reference evidence="4" key="2">
    <citation type="submission" date="2020-10" db="UniProtKB">
        <authorList>
            <consortium name="WormBaseParasite"/>
        </authorList>
    </citation>
    <scope>IDENTIFICATION</scope>
</reference>
<dbReference type="SUPFAM" id="SSF56436">
    <property type="entry name" value="C-type lectin-like"/>
    <property type="match status" value="1"/>
</dbReference>
<evidence type="ECO:0000256" key="1">
    <source>
        <dbReference type="SAM" id="SignalP"/>
    </source>
</evidence>
<dbReference type="WBParaSite" id="Pan_g2155.t1">
    <property type="protein sequence ID" value="Pan_g2155.t1"/>
    <property type="gene ID" value="Pan_g2155"/>
</dbReference>
<evidence type="ECO:0000313" key="3">
    <source>
        <dbReference type="Proteomes" id="UP000492821"/>
    </source>
</evidence>
<dbReference type="Pfam" id="PF00092">
    <property type="entry name" value="VWA"/>
    <property type="match status" value="1"/>
</dbReference>
<dbReference type="AlphaFoldDB" id="A0A7E4VJ44"/>
<feature type="domain" description="VWFA" evidence="2">
    <location>
        <begin position="65"/>
        <end position="222"/>
    </location>
</feature>
<keyword evidence="1" id="KW-0732">Signal</keyword>
<proteinExistence type="predicted"/>
<dbReference type="PANTHER" id="PTHR31024:SF3">
    <property type="entry name" value="C-TYPE LECTIN-RELATED"/>
    <property type="match status" value="1"/>
</dbReference>
<dbReference type="SMART" id="SM00327">
    <property type="entry name" value="VWA"/>
    <property type="match status" value="1"/>
</dbReference>
<dbReference type="PANTHER" id="PTHR31024">
    <property type="entry name" value="C-TYPE LECTIN"/>
    <property type="match status" value="1"/>
</dbReference>
<feature type="chain" id="PRO_5028814802" evidence="1">
    <location>
        <begin position="18"/>
        <end position="399"/>
    </location>
</feature>